<dbReference type="SMART" id="SM00065">
    <property type="entry name" value="GAF"/>
    <property type="match status" value="1"/>
</dbReference>
<dbReference type="Gene3D" id="3.30.450.40">
    <property type="match status" value="1"/>
</dbReference>
<proteinExistence type="predicted"/>
<reference evidence="6" key="1">
    <citation type="submission" date="2020-11" db="EMBL/GenBank/DDBJ databases">
        <title>Nocardioides cynanchi sp. nov., isolated from soil of rhizosphere of Cynanchum wilfordii.</title>
        <authorList>
            <person name="Lee J.-S."/>
            <person name="Suh M.K."/>
            <person name="Kim J.-S."/>
        </authorList>
    </citation>
    <scope>NUCLEOTIDE SEQUENCE</scope>
    <source>
        <strain evidence="6">KCTC 19276</strain>
    </source>
</reference>
<dbReference type="GO" id="GO:0003723">
    <property type="term" value="F:RNA binding"/>
    <property type="evidence" value="ECO:0007669"/>
    <property type="project" value="InterPro"/>
</dbReference>
<organism evidence="6 7">
    <name type="scientific">Nocardioides agariphilus</name>
    <dbReference type="NCBI Taxonomy" id="433664"/>
    <lineage>
        <taxon>Bacteria</taxon>
        <taxon>Bacillati</taxon>
        <taxon>Actinomycetota</taxon>
        <taxon>Actinomycetes</taxon>
        <taxon>Propionibacteriales</taxon>
        <taxon>Nocardioidaceae</taxon>
        <taxon>Nocardioides</taxon>
    </lineage>
</organism>
<evidence type="ECO:0000256" key="2">
    <source>
        <dbReference type="ARBA" id="ARBA00022777"/>
    </source>
</evidence>
<dbReference type="InterPro" id="IPR036388">
    <property type="entry name" value="WH-like_DNA-bd_sf"/>
</dbReference>
<accession>A0A930VLQ2</accession>
<dbReference type="SUPFAM" id="SSF55781">
    <property type="entry name" value="GAF domain-like"/>
    <property type="match status" value="1"/>
</dbReference>
<gene>
    <name evidence="6" type="ORF">ISU10_00180</name>
</gene>
<evidence type="ECO:0000256" key="1">
    <source>
        <dbReference type="ARBA" id="ARBA00022679"/>
    </source>
</evidence>
<feature type="domain" description="ANTAR" evidence="5">
    <location>
        <begin position="167"/>
        <end position="228"/>
    </location>
</feature>
<dbReference type="EMBL" id="JADKPO010000001">
    <property type="protein sequence ID" value="MBF4766180.1"/>
    <property type="molecule type" value="Genomic_DNA"/>
</dbReference>
<dbReference type="PIRSF" id="PIRSF036625">
    <property type="entry name" value="GAF_ANTAR"/>
    <property type="match status" value="1"/>
</dbReference>
<keyword evidence="1" id="KW-0808">Transferase</keyword>
<evidence type="ECO:0000256" key="4">
    <source>
        <dbReference type="ARBA" id="ARBA00023163"/>
    </source>
</evidence>
<keyword evidence="7" id="KW-1185">Reference proteome</keyword>
<dbReference type="Proteomes" id="UP000660668">
    <property type="component" value="Unassembled WGS sequence"/>
</dbReference>
<dbReference type="Pfam" id="PF03861">
    <property type="entry name" value="ANTAR"/>
    <property type="match status" value="1"/>
</dbReference>
<dbReference type="GO" id="GO:0016301">
    <property type="term" value="F:kinase activity"/>
    <property type="evidence" value="ECO:0007669"/>
    <property type="project" value="UniProtKB-KW"/>
</dbReference>
<keyword evidence="2" id="KW-0418">Kinase</keyword>
<dbReference type="PROSITE" id="PS50921">
    <property type="entry name" value="ANTAR"/>
    <property type="match status" value="1"/>
</dbReference>
<dbReference type="InterPro" id="IPR005561">
    <property type="entry name" value="ANTAR"/>
</dbReference>
<dbReference type="InterPro" id="IPR011006">
    <property type="entry name" value="CheY-like_superfamily"/>
</dbReference>
<comment type="caution">
    <text evidence="6">The sequence shown here is derived from an EMBL/GenBank/DDBJ whole genome shotgun (WGS) entry which is preliminary data.</text>
</comment>
<keyword evidence="4" id="KW-0804">Transcription</keyword>
<evidence type="ECO:0000256" key="3">
    <source>
        <dbReference type="ARBA" id="ARBA00023015"/>
    </source>
</evidence>
<keyword evidence="3" id="KW-0805">Transcription regulation</keyword>
<dbReference type="SMART" id="SM01012">
    <property type="entry name" value="ANTAR"/>
    <property type="match status" value="1"/>
</dbReference>
<protein>
    <submittedName>
        <fullName evidence="6">GAF and ANTAR domain-containing protein</fullName>
    </submittedName>
</protein>
<dbReference type="RefSeq" id="WP_194694342.1">
    <property type="nucleotide sequence ID" value="NZ_JADKPO010000001.1"/>
</dbReference>
<name>A0A930VLQ2_9ACTN</name>
<dbReference type="InterPro" id="IPR003018">
    <property type="entry name" value="GAF"/>
</dbReference>
<dbReference type="InterPro" id="IPR012074">
    <property type="entry name" value="GAF_ANTAR"/>
</dbReference>
<evidence type="ECO:0000313" key="7">
    <source>
        <dbReference type="Proteomes" id="UP000660668"/>
    </source>
</evidence>
<dbReference type="InterPro" id="IPR029016">
    <property type="entry name" value="GAF-like_dom_sf"/>
</dbReference>
<dbReference type="AlphaFoldDB" id="A0A930VLQ2"/>
<evidence type="ECO:0000259" key="5">
    <source>
        <dbReference type="PROSITE" id="PS50921"/>
    </source>
</evidence>
<evidence type="ECO:0000313" key="6">
    <source>
        <dbReference type="EMBL" id="MBF4766180.1"/>
    </source>
</evidence>
<sequence length="242" mass="26578">MISTTHLSSVFVEVADTLVADFDLVDFLHTLTDHAAAISGAEAVGLVLADHRGALRFMAASNESGKALELFQLQNHEGPCLDCYRLQHPVVNADLRQAQERWPQFAPRAIAAGFLSVHAFPMRLRNEVIGALNLFGTEDNRFEPDDVRVVQALADVATISILQDRAVADAEQLSAQLQVALNSRIVIEQAKGALAQQRGCTVDQAFEMLRTEARSTRRRLVEVADDFLAQPMIRPADQPDVP</sequence>
<dbReference type="Pfam" id="PF13185">
    <property type="entry name" value="GAF_2"/>
    <property type="match status" value="1"/>
</dbReference>
<dbReference type="SUPFAM" id="SSF52172">
    <property type="entry name" value="CheY-like"/>
    <property type="match status" value="1"/>
</dbReference>
<dbReference type="Gene3D" id="1.10.10.10">
    <property type="entry name" value="Winged helix-like DNA-binding domain superfamily/Winged helix DNA-binding domain"/>
    <property type="match status" value="1"/>
</dbReference>